<organism evidence="2 3">
    <name type="scientific">Dorcoceras hygrometricum</name>
    <dbReference type="NCBI Taxonomy" id="472368"/>
    <lineage>
        <taxon>Eukaryota</taxon>
        <taxon>Viridiplantae</taxon>
        <taxon>Streptophyta</taxon>
        <taxon>Embryophyta</taxon>
        <taxon>Tracheophyta</taxon>
        <taxon>Spermatophyta</taxon>
        <taxon>Magnoliopsida</taxon>
        <taxon>eudicotyledons</taxon>
        <taxon>Gunneridae</taxon>
        <taxon>Pentapetalae</taxon>
        <taxon>asterids</taxon>
        <taxon>lamiids</taxon>
        <taxon>Lamiales</taxon>
        <taxon>Gesneriaceae</taxon>
        <taxon>Didymocarpoideae</taxon>
        <taxon>Trichosporeae</taxon>
        <taxon>Loxocarpinae</taxon>
        <taxon>Dorcoceras</taxon>
    </lineage>
</organism>
<evidence type="ECO:0000313" key="2">
    <source>
        <dbReference type="EMBL" id="KZV44629.1"/>
    </source>
</evidence>
<dbReference type="AlphaFoldDB" id="A0A2Z7CIX6"/>
<dbReference type="EMBL" id="KQ996622">
    <property type="protein sequence ID" value="KZV44629.1"/>
    <property type="molecule type" value="Genomic_DNA"/>
</dbReference>
<evidence type="ECO:0000313" key="3">
    <source>
        <dbReference type="Proteomes" id="UP000250235"/>
    </source>
</evidence>
<name>A0A2Z7CIX6_9LAMI</name>
<reference evidence="2 3" key="1">
    <citation type="journal article" date="2015" name="Proc. Natl. Acad. Sci. U.S.A.">
        <title>The resurrection genome of Boea hygrometrica: A blueprint for survival of dehydration.</title>
        <authorList>
            <person name="Xiao L."/>
            <person name="Yang G."/>
            <person name="Zhang L."/>
            <person name="Yang X."/>
            <person name="Zhao S."/>
            <person name="Ji Z."/>
            <person name="Zhou Q."/>
            <person name="Hu M."/>
            <person name="Wang Y."/>
            <person name="Chen M."/>
            <person name="Xu Y."/>
            <person name="Jin H."/>
            <person name="Xiao X."/>
            <person name="Hu G."/>
            <person name="Bao F."/>
            <person name="Hu Y."/>
            <person name="Wan P."/>
            <person name="Li L."/>
            <person name="Deng X."/>
            <person name="Kuang T."/>
            <person name="Xiang C."/>
            <person name="Zhu J.K."/>
            <person name="Oliver M.J."/>
            <person name="He Y."/>
        </authorList>
    </citation>
    <scope>NUCLEOTIDE SEQUENCE [LARGE SCALE GENOMIC DNA]</scope>
    <source>
        <strain evidence="3">cv. XS01</strain>
    </source>
</reference>
<evidence type="ECO:0000256" key="1">
    <source>
        <dbReference type="SAM" id="MobiDB-lite"/>
    </source>
</evidence>
<keyword evidence="3" id="KW-1185">Reference proteome</keyword>
<dbReference type="Proteomes" id="UP000250235">
    <property type="component" value="Unassembled WGS sequence"/>
</dbReference>
<accession>A0A2Z7CIX6</accession>
<proteinExistence type="predicted"/>
<protein>
    <submittedName>
        <fullName evidence="2">Uncharacterized protein</fullName>
    </submittedName>
</protein>
<gene>
    <name evidence="2" type="ORF">F511_26088</name>
</gene>
<feature type="region of interest" description="Disordered" evidence="1">
    <location>
        <begin position="1"/>
        <end position="70"/>
    </location>
</feature>
<sequence>MGCPGQARTIPRRKISRRIAAGRHAGRRPHGGGRRHIARGARSAQPPREAAAIMRETSSSGRPPPCNVDRQIAQPATTYEEIEDRALMAEQDELKIEKEIQHGDNNL</sequence>
<feature type="compositionally biased region" description="Basic residues" evidence="1">
    <location>
        <begin position="10"/>
        <end position="39"/>
    </location>
</feature>